<organism evidence="1">
    <name type="scientific">Spodoptera frugiperda</name>
    <name type="common">Fall armyworm</name>
    <dbReference type="NCBI Taxonomy" id="7108"/>
    <lineage>
        <taxon>Eukaryota</taxon>
        <taxon>Metazoa</taxon>
        <taxon>Ecdysozoa</taxon>
        <taxon>Arthropoda</taxon>
        <taxon>Hexapoda</taxon>
        <taxon>Insecta</taxon>
        <taxon>Pterygota</taxon>
        <taxon>Neoptera</taxon>
        <taxon>Endopterygota</taxon>
        <taxon>Lepidoptera</taxon>
        <taxon>Glossata</taxon>
        <taxon>Ditrysia</taxon>
        <taxon>Noctuoidea</taxon>
        <taxon>Noctuidae</taxon>
        <taxon>Amphipyrinae</taxon>
        <taxon>Spodoptera</taxon>
    </lineage>
</organism>
<reference evidence="1" key="1">
    <citation type="submission" date="2016-07" db="EMBL/GenBank/DDBJ databases">
        <authorList>
            <person name="Bretaudeau A."/>
        </authorList>
    </citation>
    <scope>NUCLEOTIDE SEQUENCE</scope>
    <source>
        <strain evidence="1">Rice</strain>
        <tissue evidence="1">Whole body</tissue>
    </source>
</reference>
<sequence length="619" mass="72495">MSSKPKRARRFWKRKLYRKKKNGLEDVLGGREHNMEKSKREIHLEISCIEVSSRLYWDYKARFLLSGIPACLTESPCKHQMVVNERGKQVSDRIESAFKIDYNTNAWYEALELAQMSINPHQFISPDMLQAIVEIMLNTQENVCEDYSGIHIVSMCQQILAKNFSYHPPCQDKNIRDCYIKFLTSPMLLRDQEYTNKLQYEYQKGVVKYCLNRLEHELSVHSVDGPLMNKDKKIPHHLKNTVQGADWEKRCDNFEFLNRPERIKRLVAVLESIIDLLQTDLAICHSKYTYNLGTHILKSEKPLMTFILWPGNIRYCGTVNKNCTQIMRVFVYLCHLGYPSYMLDVVANWLNTMVQTFYLCETDATSDYPHIDKYCNHLGNEFYKIITKVSVESIERILVRIQPPFLKYHIAMIYIKNAFPVRDDCILKILTRFIRQQQWLRYQDTNQPFQLMPGFHVLKHLFVRLINKNLDWIYGDPEEELTTYSKLGEKSLPPGAASTGAASAAASARHNVHVTLQHAVHILYLTLEAFLETYNLYGVQKLWCIWNSSVLDGKELLRRLTEKTNYTLSDDYIRKYDDNLTALQELQNVFYGNVGKENVPEIMRVFAKLLPLYELEEEA</sequence>
<evidence type="ECO:0000313" key="1">
    <source>
        <dbReference type="EMBL" id="SOQ42725.1"/>
    </source>
</evidence>
<accession>A0A2H1VPG6</accession>
<gene>
    <name evidence="1" type="ORF">SFRICE_014551</name>
</gene>
<name>A0A2H1VPG6_SPOFR</name>
<dbReference type="AlphaFoldDB" id="A0A2H1VPG6"/>
<dbReference type="OrthoDB" id="7454303at2759"/>
<proteinExistence type="predicted"/>
<protein>
    <submittedName>
        <fullName evidence="1">SFRICE_014551</fullName>
    </submittedName>
</protein>
<dbReference type="EMBL" id="ODYU01003669">
    <property type="protein sequence ID" value="SOQ42725.1"/>
    <property type="molecule type" value="Genomic_DNA"/>
</dbReference>